<name>A0A1I5H7C7_PSUAM</name>
<gene>
    <name evidence="2" type="ORF">SAMN05216207_105912</name>
</gene>
<organism evidence="2 3">
    <name type="scientific">Pseudonocardia ammonioxydans</name>
    <dbReference type="NCBI Taxonomy" id="260086"/>
    <lineage>
        <taxon>Bacteria</taxon>
        <taxon>Bacillati</taxon>
        <taxon>Actinomycetota</taxon>
        <taxon>Actinomycetes</taxon>
        <taxon>Pseudonocardiales</taxon>
        <taxon>Pseudonocardiaceae</taxon>
        <taxon>Pseudonocardia</taxon>
    </lineage>
</organism>
<dbReference type="RefSeq" id="WP_177238806.1">
    <property type="nucleotide sequence ID" value="NZ_FOUY01000059.1"/>
</dbReference>
<dbReference type="SUPFAM" id="SSF88659">
    <property type="entry name" value="Sigma3 and sigma4 domains of RNA polymerase sigma factors"/>
    <property type="match status" value="1"/>
</dbReference>
<feature type="compositionally biased region" description="Low complexity" evidence="1">
    <location>
        <begin position="123"/>
        <end position="158"/>
    </location>
</feature>
<accession>A0A1I5H7C7</accession>
<dbReference type="AlphaFoldDB" id="A0A1I5H7C7"/>
<feature type="region of interest" description="Disordered" evidence="1">
    <location>
        <begin position="123"/>
        <end position="172"/>
    </location>
</feature>
<sequence>MAGKSRTKNERQVRDRIVELAAARDRLDTEEAERRRREDDAFERYARADADAAQIAAERDSTLGDLEAQAQRVRDAAATKLGEIETRQRDVLAELHAGGRKADDLAAMFGLAVKRVRTLLRQARPPAGTGAPAAAPQARAADDAATTLSPAAGTGAPPATAPPPDSAERSSA</sequence>
<evidence type="ECO:0000313" key="3">
    <source>
        <dbReference type="Proteomes" id="UP000199614"/>
    </source>
</evidence>
<evidence type="ECO:0000313" key="2">
    <source>
        <dbReference type="EMBL" id="SFO44238.1"/>
    </source>
</evidence>
<evidence type="ECO:0000256" key="1">
    <source>
        <dbReference type="SAM" id="MobiDB-lite"/>
    </source>
</evidence>
<dbReference type="Proteomes" id="UP000199614">
    <property type="component" value="Unassembled WGS sequence"/>
</dbReference>
<reference evidence="2 3" key="1">
    <citation type="submission" date="2016-10" db="EMBL/GenBank/DDBJ databases">
        <authorList>
            <person name="de Groot N.N."/>
        </authorList>
    </citation>
    <scope>NUCLEOTIDE SEQUENCE [LARGE SCALE GENOMIC DNA]</scope>
    <source>
        <strain evidence="2 3">CGMCC 4.1877</strain>
    </source>
</reference>
<proteinExistence type="predicted"/>
<keyword evidence="3" id="KW-1185">Reference proteome</keyword>
<dbReference type="EMBL" id="FOUY01000059">
    <property type="protein sequence ID" value="SFO44238.1"/>
    <property type="molecule type" value="Genomic_DNA"/>
</dbReference>
<protein>
    <submittedName>
        <fullName evidence="2">Uncharacterized protein</fullName>
    </submittedName>
</protein>
<dbReference type="InterPro" id="IPR013324">
    <property type="entry name" value="RNA_pol_sigma_r3/r4-like"/>
</dbReference>